<dbReference type="PANTHER" id="PTHR43245:SF58">
    <property type="entry name" value="BLL5923 PROTEIN"/>
    <property type="match status" value="1"/>
</dbReference>
<dbReference type="EMBL" id="CADCXN010000071">
    <property type="protein sequence ID" value="CAA9891486.1"/>
    <property type="molecule type" value="Genomic_DNA"/>
</dbReference>
<dbReference type="GO" id="GO:0003978">
    <property type="term" value="F:UDP-glucose 4-epimerase activity"/>
    <property type="evidence" value="ECO:0007669"/>
    <property type="project" value="UniProtKB-EC"/>
</dbReference>
<gene>
    <name evidence="2" type="primary">galE</name>
    <name evidence="2" type="ORF">METHB2_410028</name>
</gene>
<dbReference type="Pfam" id="PF01370">
    <property type="entry name" value="Epimerase"/>
    <property type="match status" value="1"/>
</dbReference>
<dbReference type="InterPro" id="IPR001509">
    <property type="entry name" value="Epimerase_deHydtase"/>
</dbReference>
<keyword evidence="3" id="KW-1185">Reference proteome</keyword>
<reference evidence="2 3" key="1">
    <citation type="submission" date="2020-02" db="EMBL/GenBank/DDBJ databases">
        <authorList>
            <person name="Hogendoorn C."/>
        </authorList>
    </citation>
    <scope>NUCLEOTIDE SEQUENCE [LARGE SCALE GENOMIC DNA]</scope>
    <source>
        <strain evidence="2">METHB21</strain>
    </source>
</reference>
<proteinExistence type="predicted"/>
<evidence type="ECO:0000313" key="3">
    <source>
        <dbReference type="Proteomes" id="UP000494216"/>
    </source>
</evidence>
<keyword evidence="2" id="KW-0413">Isomerase</keyword>
<dbReference type="CDD" id="cd05232">
    <property type="entry name" value="UDP_G4E_4_SDR_e"/>
    <property type="match status" value="1"/>
</dbReference>
<accession>A0A8S0XTC6</accession>
<protein>
    <submittedName>
        <fullName evidence="2">UDP-glucose 4-epimerase</fullName>
        <ecNumber evidence="2">5.1.3.2</ecNumber>
    </submittedName>
</protein>
<feature type="domain" description="NAD-dependent epimerase/dehydratase" evidence="1">
    <location>
        <begin position="20"/>
        <end position="241"/>
    </location>
</feature>
<comment type="caution">
    <text evidence="2">The sequence shown here is derived from an EMBL/GenBank/DDBJ whole genome shotgun (WGS) entry which is preliminary data.</text>
</comment>
<sequence length="334" mass="36206">MPLLSKKQPHSPNAEMPKQVLITGANGFIGRALCAEALLRGLPVRAAARSTIEVHAGAEVINTGAIDGNTDWSQALKNIDIVIHLVGRVYQMQDTTTDPLAVFRRVNVEGTLNLARQAIEAGVQRFIFISSIKVNGEGTLPGKPYTAEDQPAPVDSYAISKHEAEDNLRRLAGETGMETVIIRSPLVYGPGVKGNFKKMLHWLDKTVPLPLGAIHNKRSLVALDNLLDLIITCVDHPAAANQTFLAGDGVDLSTTELLRRMAAALGKKAWLLPMPVWVLNRGASLLGKSPMAQRLCGSLQVDINKTREILGWTPIVGVDEALRRTAQHYKTGCK</sequence>
<organism evidence="2 3">
    <name type="scientific">Candidatus Methylobacter favarea</name>
    <dbReference type="NCBI Taxonomy" id="2707345"/>
    <lineage>
        <taxon>Bacteria</taxon>
        <taxon>Pseudomonadati</taxon>
        <taxon>Pseudomonadota</taxon>
        <taxon>Gammaproteobacteria</taxon>
        <taxon>Methylococcales</taxon>
        <taxon>Methylococcaceae</taxon>
        <taxon>Methylobacter</taxon>
    </lineage>
</organism>
<dbReference type="Gene3D" id="3.40.50.720">
    <property type="entry name" value="NAD(P)-binding Rossmann-like Domain"/>
    <property type="match status" value="1"/>
</dbReference>
<dbReference type="AlphaFoldDB" id="A0A8S0XTC6"/>
<dbReference type="InterPro" id="IPR050177">
    <property type="entry name" value="Lipid_A_modif_metabolic_enz"/>
</dbReference>
<dbReference type="SUPFAM" id="SSF51735">
    <property type="entry name" value="NAD(P)-binding Rossmann-fold domains"/>
    <property type="match status" value="1"/>
</dbReference>
<dbReference type="InterPro" id="IPR036291">
    <property type="entry name" value="NAD(P)-bd_dom_sf"/>
</dbReference>
<evidence type="ECO:0000313" key="2">
    <source>
        <dbReference type="EMBL" id="CAA9891486.1"/>
    </source>
</evidence>
<name>A0A8S0XTC6_9GAMM</name>
<dbReference type="PANTHER" id="PTHR43245">
    <property type="entry name" value="BIFUNCTIONAL POLYMYXIN RESISTANCE PROTEIN ARNA"/>
    <property type="match status" value="1"/>
</dbReference>
<evidence type="ECO:0000259" key="1">
    <source>
        <dbReference type="Pfam" id="PF01370"/>
    </source>
</evidence>
<dbReference type="EC" id="5.1.3.2" evidence="2"/>
<dbReference type="Proteomes" id="UP000494216">
    <property type="component" value="Unassembled WGS sequence"/>
</dbReference>